<organism evidence="30 31">
    <name type="scientific">Patella caerulea</name>
    <name type="common">Rayed Mediterranean limpet</name>
    <dbReference type="NCBI Taxonomy" id="87958"/>
    <lineage>
        <taxon>Eukaryota</taxon>
        <taxon>Metazoa</taxon>
        <taxon>Spiralia</taxon>
        <taxon>Lophotrochozoa</taxon>
        <taxon>Mollusca</taxon>
        <taxon>Gastropoda</taxon>
        <taxon>Patellogastropoda</taxon>
        <taxon>Patelloidea</taxon>
        <taxon>Patellidae</taxon>
        <taxon>Patella</taxon>
    </lineage>
</organism>
<evidence type="ECO:0000256" key="7">
    <source>
        <dbReference type="ARBA" id="ARBA00034698"/>
    </source>
</evidence>
<dbReference type="Gene3D" id="1.10.150.900">
    <property type="match status" value="1"/>
</dbReference>
<comment type="catalytic activity">
    <reaction evidence="11">
        <text>N-octadecanoyl-L-phenylalanine + H2O = octadecanoate + L-phenylalanine</text>
        <dbReference type="Rhea" id="RHEA:64128"/>
        <dbReference type="ChEBI" id="CHEBI:15377"/>
        <dbReference type="ChEBI" id="CHEBI:25629"/>
        <dbReference type="ChEBI" id="CHEBI:58095"/>
        <dbReference type="ChEBI" id="CHEBI:149700"/>
    </reaction>
    <physiologicalReaction direction="left-to-right" evidence="11">
        <dbReference type="Rhea" id="RHEA:64129"/>
    </physiologicalReaction>
</comment>
<dbReference type="Proteomes" id="UP001347796">
    <property type="component" value="Unassembled WGS sequence"/>
</dbReference>
<evidence type="ECO:0000313" key="30">
    <source>
        <dbReference type="EMBL" id="KAK6176811.1"/>
    </source>
</evidence>
<dbReference type="Gene3D" id="3.40.630.10">
    <property type="entry name" value="Zn peptidases"/>
    <property type="match status" value="1"/>
</dbReference>
<feature type="active site" evidence="27">
    <location>
        <position position="129"/>
    </location>
</feature>
<dbReference type="FunFam" id="1.10.150.900:FF:000003">
    <property type="entry name" value="N-fatty-acyl-amino acid synthase/hydrolase PM20D1"/>
    <property type="match status" value="1"/>
</dbReference>
<comment type="catalytic activity">
    <reaction evidence="23">
        <text>an N-acyl-aromatic L-alpha-amino acid + H2O = an aromatic L-alpha-amino acid + a carboxylate</text>
        <dbReference type="Rhea" id="RHEA:54184"/>
        <dbReference type="ChEBI" id="CHEBI:15377"/>
        <dbReference type="ChEBI" id="CHEBI:29067"/>
        <dbReference type="ChEBI" id="CHEBI:84824"/>
        <dbReference type="ChEBI" id="CHEBI:138093"/>
        <dbReference type="EC" id="3.5.1.114"/>
    </reaction>
    <physiologicalReaction direction="left-to-right" evidence="23">
        <dbReference type="Rhea" id="RHEA:54185"/>
    </physiologicalReaction>
    <physiologicalReaction direction="right-to-left" evidence="23">
        <dbReference type="Rhea" id="RHEA:54186"/>
    </physiologicalReaction>
</comment>
<dbReference type="CDD" id="cd05674">
    <property type="entry name" value="M20_yscS"/>
    <property type="match status" value="1"/>
</dbReference>
<evidence type="ECO:0000256" key="9">
    <source>
        <dbReference type="ARBA" id="ARBA00047450"/>
    </source>
</evidence>
<comment type="catalytic activity">
    <reaction evidence="14">
        <text>N-hexadecanoyl-L-phenylalanine + H2O = hexadecanoate + L-phenylalanine</text>
        <dbReference type="Rhea" id="RHEA:64124"/>
        <dbReference type="ChEBI" id="CHEBI:7896"/>
        <dbReference type="ChEBI" id="CHEBI:15377"/>
        <dbReference type="ChEBI" id="CHEBI:58095"/>
        <dbReference type="ChEBI" id="CHEBI:149699"/>
    </reaction>
    <physiologicalReaction direction="left-to-right" evidence="14">
        <dbReference type="Rhea" id="RHEA:64125"/>
    </physiologicalReaction>
</comment>
<evidence type="ECO:0000256" key="8">
    <source>
        <dbReference type="ARBA" id="ARBA00046147"/>
    </source>
</evidence>
<comment type="pathway">
    <text evidence="7">Amino-acid metabolism.</text>
</comment>
<name>A0AAN8JJ97_PATCE</name>
<dbReference type="InterPro" id="IPR047177">
    <property type="entry name" value="Pept_M20A"/>
</dbReference>
<comment type="catalytic activity">
    <reaction evidence="16">
        <text>N-(9Z-octadecenoyl)-L-asparagine + H2O = L-asparagine + (9Z)-octadecenoate</text>
        <dbReference type="Rhea" id="RHEA:64136"/>
        <dbReference type="ChEBI" id="CHEBI:15377"/>
        <dbReference type="ChEBI" id="CHEBI:30823"/>
        <dbReference type="ChEBI" id="CHEBI:58048"/>
        <dbReference type="ChEBI" id="CHEBI:149730"/>
    </reaction>
    <physiologicalReaction direction="left-to-right" evidence="16">
        <dbReference type="Rhea" id="RHEA:64137"/>
    </physiologicalReaction>
</comment>
<dbReference type="FunFam" id="3.40.630.10:FF:000027">
    <property type="entry name" value="N-fatty-acyl-amino acid synthase/hydrolase PM20D1"/>
    <property type="match status" value="1"/>
</dbReference>
<dbReference type="GO" id="GO:0043605">
    <property type="term" value="P:amide catabolic process"/>
    <property type="evidence" value="ECO:0007669"/>
    <property type="project" value="UniProtKB-ARBA"/>
</dbReference>
<dbReference type="GO" id="GO:0008233">
    <property type="term" value="F:peptidase activity"/>
    <property type="evidence" value="ECO:0007669"/>
    <property type="project" value="UniProtKB-KW"/>
</dbReference>
<comment type="catalytic activity">
    <reaction evidence="10">
        <text>N-(4Z,7Z,10Z,13Z,16Z,19Z-docosahexaenoyl)-L-phenylalanine + H2O = (4Z,7Z,10Z,13Z,16Z,19Z)-docosahexaenoate + L-phenylalanine</text>
        <dbReference type="Rhea" id="RHEA:64132"/>
        <dbReference type="ChEBI" id="CHEBI:15377"/>
        <dbReference type="ChEBI" id="CHEBI:58095"/>
        <dbReference type="ChEBI" id="CHEBI:77016"/>
        <dbReference type="ChEBI" id="CHEBI:149701"/>
    </reaction>
    <physiologicalReaction direction="left-to-right" evidence="10">
        <dbReference type="Rhea" id="RHEA:64133"/>
    </physiologicalReaction>
</comment>
<keyword evidence="4 28" id="KW-0479">Metal-binding</keyword>
<dbReference type="SUPFAM" id="SSF55031">
    <property type="entry name" value="Bacterial exopeptidase dimerisation domain"/>
    <property type="match status" value="1"/>
</dbReference>
<dbReference type="Pfam" id="PF01546">
    <property type="entry name" value="Peptidase_M20"/>
    <property type="match status" value="1"/>
</dbReference>
<evidence type="ECO:0000256" key="23">
    <source>
        <dbReference type="ARBA" id="ARBA00048840"/>
    </source>
</evidence>
<evidence type="ECO:0000256" key="22">
    <source>
        <dbReference type="ARBA" id="ARBA00048827"/>
    </source>
</evidence>
<evidence type="ECO:0000256" key="2">
    <source>
        <dbReference type="ARBA" id="ARBA00006247"/>
    </source>
</evidence>
<dbReference type="InterPro" id="IPR011650">
    <property type="entry name" value="Peptidase_M20_dimer"/>
</dbReference>
<dbReference type="GO" id="GO:0046872">
    <property type="term" value="F:metal ion binding"/>
    <property type="evidence" value="ECO:0007669"/>
    <property type="project" value="UniProtKB-KW"/>
</dbReference>
<comment type="catalytic activity">
    <reaction evidence="18">
        <text>an N-acyl-L-amino acid + H2O = an L-alpha-amino acid + a carboxylate</text>
        <dbReference type="Rhea" id="RHEA:15565"/>
        <dbReference type="ChEBI" id="CHEBI:15377"/>
        <dbReference type="ChEBI" id="CHEBI:29067"/>
        <dbReference type="ChEBI" id="CHEBI:59869"/>
        <dbReference type="ChEBI" id="CHEBI:59874"/>
        <dbReference type="EC" id="3.5.1.14"/>
    </reaction>
    <physiologicalReaction direction="left-to-right" evidence="18">
        <dbReference type="Rhea" id="RHEA:15566"/>
    </physiologicalReaction>
    <physiologicalReaction direction="right-to-left" evidence="18">
        <dbReference type="Rhea" id="RHEA:15567"/>
    </physiologicalReaction>
</comment>
<dbReference type="InterPro" id="IPR036264">
    <property type="entry name" value="Bact_exopeptidase_dim_dom"/>
</dbReference>
<gene>
    <name evidence="30" type="ORF">SNE40_015042</name>
</gene>
<evidence type="ECO:0000256" key="24">
    <source>
        <dbReference type="ARBA" id="ARBA00048879"/>
    </source>
</evidence>
<evidence type="ECO:0000256" key="27">
    <source>
        <dbReference type="PIRSR" id="PIRSR036696-1"/>
    </source>
</evidence>
<evidence type="ECO:0000256" key="20">
    <source>
        <dbReference type="ARBA" id="ARBA00048729"/>
    </source>
</evidence>
<evidence type="ECO:0000256" key="11">
    <source>
        <dbReference type="ARBA" id="ARBA00047723"/>
    </source>
</evidence>
<dbReference type="GO" id="GO:0006520">
    <property type="term" value="P:amino acid metabolic process"/>
    <property type="evidence" value="ECO:0007669"/>
    <property type="project" value="TreeGrafter"/>
</dbReference>
<evidence type="ECO:0000256" key="28">
    <source>
        <dbReference type="PIRSR" id="PIRSR036696-2"/>
    </source>
</evidence>
<feature type="binding site" evidence="28">
    <location>
        <position position="159"/>
    </location>
    <ligand>
        <name>Zn(2+)</name>
        <dbReference type="ChEBI" id="CHEBI:29105"/>
        <label>2</label>
    </ligand>
</feature>
<evidence type="ECO:0000256" key="19">
    <source>
        <dbReference type="ARBA" id="ARBA00048597"/>
    </source>
</evidence>
<comment type="catalytic activity">
    <reaction evidence="19">
        <text>N-(9Z-octadecenoyl)-L-serine + H2O = L-serine + (9Z)-octadecenoate</text>
        <dbReference type="Rhea" id="RHEA:51352"/>
        <dbReference type="ChEBI" id="CHEBI:15377"/>
        <dbReference type="ChEBI" id="CHEBI:30823"/>
        <dbReference type="ChEBI" id="CHEBI:33384"/>
        <dbReference type="ChEBI" id="CHEBI:134031"/>
    </reaction>
    <physiologicalReaction direction="left-to-right" evidence="19">
        <dbReference type="Rhea" id="RHEA:51353"/>
    </physiologicalReaction>
</comment>
<evidence type="ECO:0000256" key="4">
    <source>
        <dbReference type="ARBA" id="ARBA00022723"/>
    </source>
</evidence>
<comment type="cofactor">
    <cofactor evidence="28">
        <name>Zn(2+)</name>
        <dbReference type="ChEBI" id="CHEBI:29105"/>
    </cofactor>
    <text evidence="28">Binds 2 Zn(2+) ions per subunit.</text>
</comment>
<comment type="catalytic activity">
    <reaction evidence="26">
        <text>N-(9Z-octadecenoyl)-L-lysine + H2O = L-lysine + (9Z)-octadecenoate</text>
        <dbReference type="Rhea" id="RHEA:64192"/>
        <dbReference type="ChEBI" id="CHEBI:15377"/>
        <dbReference type="ChEBI" id="CHEBI:30823"/>
        <dbReference type="ChEBI" id="CHEBI:32551"/>
        <dbReference type="ChEBI" id="CHEBI:149731"/>
    </reaction>
    <physiologicalReaction direction="left-to-right" evidence="26">
        <dbReference type="Rhea" id="RHEA:64193"/>
    </physiologicalReaction>
</comment>
<comment type="catalytic activity">
    <reaction evidence="21">
        <text>N-(9Z-octadecenoyl)-L-tryptophan + H2O = L-tryptophan + (9Z)-octadecenoate</text>
        <dbReference type="Rhea" id="RHEA:64176"/>
        <dbReference type="ChEBI" id="CHEBI:15377"/>
        <dbReference type="ChEBI" id="CHEBI:30823"/>
        <dbReference type="ChEBI" id="CHEBI:57912"/>
        <dbReference type="ChEBI" id="CHEBI:149733"/>
    </reaction>
    <physiologicalReaction direction="left-to-right" evidence="21">
        <dbReference type="Rhea" id="RHEA:64177"/>
    </physiologicalReaction>
</comment>
<feature type="active site" description="Proton acceptor" evidence="27">
    <location>
        <position position="193"/>
    </location>
</feature>
<protein>
    <recommendedName>
        <fullName evidence="29">Peptidase M20 dimerisation domain-containing protein</fullName>
    </recommendedName>
</protein>
<comment type="similarity">
    <text evidence="2">Belongs to the peptidase M20A family.</text>
</comment>
<sequence>MSDVKYCCGGLGLFLCVLVVIVVVRTFTFSVRTDQVVECKNSDSDFIKLNDQILERFKKGLRIQTVSRDVGDISEQALVDIQNLIKKEYPVVHSSPLVTLDVVGNYSLLYSIQGTNTSLIPYLLASHLDVVPAQQENWDYPPFGAETHNGFIYARGTIDVKLGVFGILESMEYLLSNGFKPKRTIYIGFGHDEEIGGSVGALNIANKLEEKGISQLEYIIDEGLNVLDGLVPGLSKPSALIGTSEKGQAILRLKVKGKPGHSSMPPKESALSILVQAVHRLETTPHPSMFGYGPEKDMFEHIASELSLPYRMLMSNLWLFSPLVSRFLAMSPTTNAIVRTITAVTMFQSGVKDNVIPGDAVAIVNHRIHPAQSIQQVIDYDRYIINDDRVIIEIKNSMEPLPISPCDDNNLGYQMIKNSIRQVWTNSVVAPGVMIGNTDTKHYIHLSNNIYRFTPSYLYPQDIPRFHGNNERISLQNYQQAINFYYHLIKNTDAGLSPSHKHSDEL</sequence>
<evidence type="ECO:0000256" key="26">
    <source>
        <dbReference type="ARBA" id="ARBA00049457"/>
    </source>
</evidence>
<comment type="catalytic activity">
    <reaction evidence="25">
        <text>N-(5Z,8Z,11Z,14Z-eicosatetraenoyl)-L-serine + H2O = (5Z,8Z,11Z,14Z)-eicosatetraenoate + L-serine</text>
        <dbReference type="Rhea" id="RHEA:64116"/>
        <dbReference type="ChEBI" id="CHEBI:15377"/>
        <dbReference type="ChEBI" id="CHEBI:32395"/>
        <dbReference type="ChEBI" id="CHEBI:33384"/>
        <dbReference type="ChEBI" id="CHEBI:149697"/>
    </reaction>
    <physiologicalReaction direction="left-to-right" evidence="25">
        <dbReference type="Rhea" id="RHEA:64117"/>
    </physiologicalReaction>
    <physiologicalReaction direction="right-to-left" evidence="25">
        <dbReference type="Rhea" id="RHEA:64118"/>
    </physiologicalReaction>
</comment>
<evidence type="ECO:0000256" key="5">
    <source>
        <dbReference type="ARBA" id="ARBA00022801"/>
    </source>
</evidence>
<evidence type="ECO:0000313" key="31">
    <source>
        <dbReference type="Proteomes" id="UP001347796"/>
    </source>
</evidence>
<evidence type="ECO:0000256" key="13">
    <source>
        <dbReference type="ARBA" id="ARBA00047874"/>
    </source>
</evidence>
<evidence type="ECO:0000256" key="21">
    <source>
        <dbReference type="ARBA" id="ARBA00048822"/>
    </source>
</evidence>
<comment type="catalytic activity">
    <reaction evidence="15">
        <text>N-(9Z-octadecenoyl)-L-methionine + H2O = (9Z)-octadecenoate + L-methionine</text>
        <dbReference type="Rhea" id="RHEA:64144"/>
        <dbReference type="ChEBI" id="CHEBI:15377"/>
        <dbReference type="ChEBI" id="CHEBI:30823"/>
        <dbReference type="ChEBI" id="CHEBI:57844"/>
        <dbReference type="ChEBI" id="CHEBI:149732"/>
    </reaction>
    <physiologicalReaction direction="left-to-right" evidence="15">
        <dbReference type="Rhea" id="RHEA:64145"/>
    </physiologicalReaction>
</comment>
<comment type="caution">
    <text evidence="30">The sequence shown here is derived from an EMBL/GenBank/DDBJ whole genome shotgun (WGS) entry which is preliminary data.</text>
</comment>
<dbReference type="AlphaFoldDB" id="A0AAN8JJ97"/>
<evidence type="ECO:0000256" key="25">
    <source>
        <dbReference type="ARBA" id="ARBA00049100"/>
    </source>
</evidence>
<dbReference type="EMBL" id="JAZGQO010000010">
    <property type="protein sequence ID" value="KAK6176811.1"/>
    <property type="molecule type" value="Genomic_DNA"/>
</dbReference>
<comment type="function">
    <text evidence="8">Secreted enzyme that regulates the endogenous N-fatty acyl amino acid (NAAs) tissue and circulating levels by functioning as a bidirectional NAA synthase/hydrolase. It condenses free fatty acids and free amino acids to generate NAAs and bidirectionally catalyzes the reverse hydrolysis reaction. Some of these NAAs stimulate oxidative metabolism via mitochondrial uncoupling, increasing energy expenditure in a UPC1-independent manner. Thereby, this secreted protein may indirectly regulate whole body energy expenditure. PM20D1 circulates in tight association with both low- and high-density (LDL and HDL,respectively) lipoprotein particles.</text>
</comment>
<feature type="binding site" evidence="28">
    <location>
        <position position="467"/>
    </location>
    <ligand>
        <name>Zn(2+)</name>
        <dbReference type="ChEBI" id="CHEBI:29105"/>
        <label>2</label>
    </ligand>
</feature>
<dbReference type="GO" id="GO:0005576">
    <property type="term" value="C:extracellular region"/>
    <property type="evidence" value="ECO:0007669"/>
    <property type="project" value="UniProtKB-ARBA"/>
</dbReference>
<dbReference type="InterPro" id="IPR002933">
    <property type="entry name" value="Peptidase_M20"/>
</dbReference>
<proteinExistence type="inferred from homology"/>
<evidence type="ECO:0000256" key="15">
    <source>
        <dbReference type="ARBA" id="ARBA00048145"/>
    </source>
</evidence>
<reference evidence="30 31" key="1">
    <citation type="submission" date="2024-01" db="EMBL/GenBank/DDBJ databases">
        <title>The genome of the rayed Mediterranean limpet Patella caerulea (Linnaeus, 1758).</title>
        <authorList>
            <person name="Anh-Thu Weber A."/>
            <person name="Halstead-Nussloch G."/>
        </authorList>
    </citation>
    <scope>NUCLEOTIDE SEQUENCE [LARGE SCALE GENOMIC DNA]</scope>
    <source>
        <strain evidence="30">AATW-2023a</strain>
        <tissue evidence="30">Whole specimen</tissue>
    </source>
</reference>
<comment type="catalytic activity">
    <reaction evidence="12">
        <text>N-(9Z-octadecenoyl)-L-tyrosine + H2O = L-tyrosine + (9Z)-octadecenoate</text>
        <dbReference type="Rhea" id="RHEA:64184"/>
        <dbReference type="ChEBI" id="CHEBI:15377"/>
        <dbReference type="ChEBI" id="CHEBI:30823"/>
        <dbReference type="ChEBI" id="CHEBI:58315"/>
        <dbReference type="ChEBI" id="CHEBI:149734"/>
    </reaction>
    <physiologicalReaction direction="left-to-right" evidence="12">
        <dbReference type="Rhea" id="RHEA:64185"/>
    </physiologicalReaction>
</comment>
<accession>A0AAN8JJ97</accession>
<dbReference type="PIRSF" id="PIRSF036696">
    <property type="entry name" value="ACY-1"/>
    <property type="match status" value="1"/>
</dbReference>
<evidence type="ECO:0000259" key="29">
    <source>
        <dbReference type="Pfam" id="PF07687"/>
    </source>
</evidence>
<comment type="catalytic activity">
    <reaction evidence="20">
        <text>N-(9Z-octadecenoyl)-L-glutamine + H2O = L-glutamine + (9Z)-octadecenoate</text>
        <dbReference type="Rhea" id="RHEA:51356"/>
        <dbReference type="ChEBI" id="CHEBI:15377"/>
        <dbReference type="ChEBI" id="CHEBI:30823"/>
        <dbReference type="ChEBI" id="CHEBI:58359"/>
        <dbReference type="ChEBI" id="CHEBI:134033"/>
    </reaction>
    <physiologicalReaction direction="left-to-right" evidence="20">
        <dbReference type="Rhea" id="RHEA:51357"/>
    </physiologicalReaction>
</comment>
<evidence type="ECO:0000256" key="6">
    <source>
        <dbReference type="ARBA" id="ARBA00022833"/>
    </source>
</evidence>
<comment type="catalytic activity">
    <reaction evidence="13">
        <text>(5Z,8Z,11Z,14Z)-eicosatetraenoate + L-phenylalanine = N-(5Z,8Z,11Z,14Z-eicosatetraenoyl)-L-phenylalanine + H2O</text>
        <dbReference type="Rhea" id="RHEA:51312"/>
        <dbReference type="ChEBI" id="CHEBI:15377"/>
        <dbReference type="ChEBI" id="CHEBI:32395"/>
        <dbReference type="ChEBI" id="CHEBI:58095"/>
        <dbReference type="ChEBI" id="CHEBI:134022"/>
    </reaction>
    <physiologicalReaction direction="left-to-right" evidence="13">
        <dbReference type="Rhea" id="RHEA:51313"/>
    </physiologicalReaction>
    <physiologicalReaction direction="right-to-left" evidence="13">
        <dbReference type="Rhea" id="RHEA:51314"/>
    </physiologicalReaction>
</comment>
<evidence type="ECO:0000256" key="10">
    <source>
        <dbReference type="ARBA" id="ARBA00047567"/>
    </source>
</evidence>
<dbReference type="GO" id="GO:0006508">
    <property type="term" value="P:proteolysis"/>
    <property type="evidence" value="ECO:0007669"/>
    <property type="project" value="UniProtKB-KW"/>
</dbReference>
<comment type="catalytic activity">
    <reaction evidence="24">
        <text>L-phenylalanine + (9Z)-octadecenoate = N-(9Z-octadecenoyl)-L-phenylalanine + H2O</text>
        <dbReference type="Rhea" id="RHEA:51300"/>
        <dbReference type="ChEBI" id="CHEBI:15377"/>
        <dbReference type="ChEBI" id="CHEBI:30823"/>
        <dbReference type="ChEBI" id="CHEBI:58095"/>
        <dbReference type="ChEBI" id="CHEBI:134020"/>
    </reaction>
    <physiologicalReaction direction="left-to-right" evidence="24">
        <dbReference type="Rhea" id="RHEA:51301"/>
    </physiologicalReaction>
    <physiologicalReaction direction="right-to-left" evidence="24">
        <dbReference type="Rhea" id="RHEA:51302"/>
    </physiologicalReaction>
</comment>
<keyword evidence="6 28" id="KW-0862">Zinc</keyword>
<dbReference type="GO" id="GO:1990845">
    <property type="term" value="P:adaptive thermogenesis"/>
    <property type="evidence" value="ECO:0007669"/>
    <property type="project" value="UniProtKB-ARBA"/>
</dbReference>
<evidence type="ECO:0000256" key="1">
    <source>
        <dbReference type="ARBA" id="ARBA00004872"/>
    </source>
</evidence>
<feature type="domain" description="Peptidase M20 dimerisation" evidence="29">
    <location>
        <begin position="244"/>
        <end position="379"/>
    </location>
</feature>
<dbReference type="Gene3D" id="3.30.70.360">
    <property type="match status" value="1"/>
</dbReference>
<comment type="pathway">
    <text evidence="1">Lipid metabolism; fatty acid metabolism.</text>
</comment>
<keyword evidence="5" id="KW-0378">Hydrolase</keyword>
<comment type="catalytic activity">
    <reaction evidence="17">
        <text>N-(5Z,8Z,11Z,14Z)-eicosatetraenoyl-glycine + H2O = (5Z,8Z,11Z,14Z)-eicosatetraenoate + glycine</text>
        <dbReference type="Rhea" id="RHEA:64108"/>
        <dbReference type="ChEBI" id="CHEBI:15377"/>
        <dbReference type="ChEBI" id="CHEBI:32395"/>
        <dbReference type="ChEBI" id="CHEBI:57305"/>
        <dbReference type="ChEBI" id="CHEBI:59002"/>
    </reaction>
    <physiologicalReaction direction="left-to-right" evidence="17">
        <dbReference type="Rhea" id="RHEA:64109"/>
    </physiologicalReaction>
    <physiologicalReaction direction="right-to-left" evidence="17">
        <dbReference type="Rhea" id="RHEA:64110"/>
    </physiologicalReaction>
</comment>
<dbReference type="Pfam" id="PF07687">
    <property type="entry name" value="M20_dimer"/>
    <property type="match status" value="1"/>
</dbReference>
<evidence type="ECO:0000256" key="14">
    <source>
        <dbReference type="ARBA" id="ARBA00047879"/>
    </source>
</evidence>
<evidence type="ECO:0000256" key="17">
    <source>
        <dbReference type="ARBA" id="ARBA00048402"/>
    </source>
</evidence>
<evidence type="ECO:0000256" key="18">
    <source>
        <dbReference type="ARBA" id="ARBA00048579"/>
    </source>
</evidence>
<dbReference type="GO" id="GO:0006629">
    <property type="term" value="P:lipid metabolic process"/>
    <property type="evidence" value="ECO:0007669"/>
    <property type="project" value="UniProtKB-ARBA"/>
</dbReference>
<dbReference type="GO" id="GO:0004046">
    <property type="term" value="F:aminoacylase activity"/>
    <property type="evidence" value="ECO:0007669"/>
    <property type="project" value="UniProtKB-EC"/>
</dbReference>
<feature type="binding site" evidence="28">
    <location>
        <position position="194"/>
    </location>
    <ligand>
        <name>Zn(2+)</name>
        <dbReference type="ChEBI" id="CHEBI:29105"/>
        <label>2</label>
    </ligand>
</feature>
<keyword evidence="3" id="KW-0645">Protease</keyword>
<dbReference type="PANTHER" id="PTHR45962:SF1">
    <property type="entry name" value="N-FATTY-ACYL-AMINO ACID SYNTHASE_HYDROLASE PM20D1"/>
    <property type="match status" value="1"/>
</dbReference>
<comment type="catalytic activity">
    <reaction evidence="22">
        <text>N-(9Z-octadecenoyl)-L-leucine + H2O = L-leucine + (9Z)-octadecenoate</text>
        <dbReference type="Rhea" id="RHEA:51360"/>
        <dbReference type="ChEBI" id="CHEBI:15377"/>
        <dbReference type="ChEBI" id="CHEBI:30823"/>
        <dbReference type="ChEBI" id="CHEBI:57427"/>
        <dbReference type="ChEBI" id="CHEBI:134035"/>
    </reaction>
    <physiologicalReaction direction="left-to-right" evidence="22">
        <dbReference type="Rhea" id="RHEA:51361"/>
    </physiologicalReaction>
    <physiologicalReaction direction="right-to-left" evidence="22">
        <dbReference type="Rhea" id="RHEA:51362"/>
    </physiologicalReaction>
</comment>
<dbReference type="PANTHER" id="PTHR45962">
    <property type="entry name" value="N-FATTY-ACYL-AMINO ACID SYNTHASE/HYDROLASE PM20D1"/>
    <property type="match status" value="1"/>
</dbReference>
<dbReference type="SUPFAM" id="SSF53187">
    <property type="entry name" value="Zn-dependent exopeptidases"/>
    <property type="match status" value="1"/>
</dbReference>
<evidence type="ECO:0000256" key="3">
    <source>
        <dbReference type="ARBA" id="ARBA00022670"/>
    </source>
</evidence>
<keyword evidence="31" id="KW-1185">Reference proteome</keyword>
<evidence type="ECO:0000256" key="16">
    <source>
        <dbReference type="ARBA" id="ARBA00048380"/>
    </source>
</evidence>
<comment type="catalytic activity">
    <reaction evidence="9">
        <text>(9Z)-octadecenoate + glycine = N-(9Z-octadecenoyl)glycine + H2O</text>
        <dbReference type="Rhea" id="RHEA:51316"/>
        <dbReference type="ChEBI" id="CHEBI:15377"/>
        <dbReference type="ChEBI" id="CHEBI:30823"/>
        <dbReference type="ChEBI" id="CHEBI:57305"/>
        <dbReference type="ChEBI" id="CHEBI:133992"/>
    </reaction>
    <physiologicalReaction direction="right-to-left" evidence="9">
        <dbReference type="Rhea" id="RHEA:51318"/>
    </physiologicalReaction>
</comment>
<feature type="binding site" evidence="28">
    <location>
        <position position="222"/>
    </location>
    <ligand>
        <name>Zn(2+)</name>
        <dbReference type="ChEBI" id="CHEBI:29105"/>
        <label>1</label>
    </ligand>
</feature>
<feature type="binding site" evidence="28">
    <location>
        <position position="159"/>
    </location>
    <ligand>
        <name>Zn(2+)</name>
        <dbReference type="ChEBI" id="CHEBI:29105"/>
        <label>1</label>
    </ligand>
</feature>
<dbReference type="GO" id="GO:0043604">
    <property type="term" value="P:amide biosynthetic process"/>
    <property type="evidence" value="ECO:0007669"/>
    <property type="project" value="TreeGrafter"/>
</dbReference>
<evidence type="ECO:0000256" key="12">
    <source>
        <dbReference type="ARBA" id="ARBA00047866"/>
    </source>
</evidence>
<feature type="binding site" evidence="28">
    <location>
        <position position="127"/>
    </location>
    <ligand>
        <name>Zn(2+)</name>
        <dbReference type="ChEBI" id="CHEBI:29105"/>
        <label>1</label>
    </ligand>
</feature>